<evidence type="ECO:0000259" key="3">
    <source>
        <dbReference type="Pfam" id="PF01408"/>
    </source>
</evidence>
<dbReference type="Proteomes" id="UP001155483">
    <property type="component" value="Unassembled WGS sequence"/>
</dbReference>
<dbReference type="SUPFAM" id="SSF51735">
    <property type="entry name" value="NAD(P)-binding Rossmann-fold domains"/>
    <property type="match status" value="1"/>
</dbReference>
<dbReference type="GO" id="GO:0000166">
    <property type="term" value="F:nucleotide binding"/>
    <property type="evidence" value="ECO:0007669"/>
    <property type="project" value="InterPro"/>
</dbReference>
<evidence type="ECO:0000256" key="2">
    <source>
        <dbReference type="ARBA" id="ARBA00023002"/>
    </source>
</evidence>
<dbReference type="SUPFAM" id="SSF55347">
    <property type="entry name" value="Glyceraldehyde-3-phosphate dehydrogenase-like, C-terminal domain"/>
    <property type="match status" value="1"/>
</dbReference>
<evidence type="ECO:0000259" key="4">
    <source>
        <dbReference type="Pfam" id="PF22725"/>
    </source>
</evidence>
<evidence type="ECO:0000313" key="6">
    <source>
        <dbReference type="Proteomes" id="UP001155483"/>
    </source>
</evidence>
<proteinExistence type="inferred from homology"/>
<dbReference type="EMBL" id="JAOTIF010000006">
    <property type="protein sequence ID" value="MCU7549552.1"/>
    <property type="molecule type" value="Genomic_DNA"/>
</dbReference>
<feature type="domain" description="GFO/IDH/MocA-like oxidoreductase" evidence="4">
    <location>
        <begin position="130"/>
        <end position="243"/>
    </location>
</feature>
<comment type="caution">
    <text evidence="5">The sequence shown here is derived from an EMBL/GenBank/DDBJ whole genome shotgun (WGS) entry which is preliminary data.</text>
</comment>
<organism evidence="5 6">
    <name type="scientific">Paraflavisolibacter caeni</name>
    <dbReference type="NCBI Taxonomy" id="2982496"/>
    <lineage>
        <taxon>Bacteria</taxon>
        <taxon>Pseudomonadati</taxon>
        <taxon>Bacteroidota</taxon>
        <taxon>Chitinophagia</taxon>
        <taxon>Chitinophagales</taxon>
        <taxon>Chitinophagaceae</taxon>
        <taxon>Paraflavisolibacter</taxon>
    </lineage>
</organism>
<dbReference type="PANTHER" id="PTHR22604">
    <property type="entry name" value="OXIDOREDUCTASES"/>
    <property type="match status" value="1"/>
</dbReference>
<dbReference type="Gene3D" id="3.30.360.10">
    <property type="entry name" value="Dihydrodipicolinate Reductase, domain 2"/>
    <property type="match status" value="1"/>
</dbReference>
<reference evidence="5" key="2">
    <citation type="submission" date="2023-04" db="EMBL/GenBank/DDBJ databases">
        <title>Paracnuella aquatica gen. nov., sp. nov., a member of the family Chitinophagaceae isolated from a hot spring.</title>
        <authorList>
            <person name="Wang C."/>
        </authorList>
    </citation>
    <scope>NUCLEOTIDE SEQUENCE</scope>
    <source>
        <strain evidence="5">LB-8</strain>
    </source>
</reference>
<name>A0A9X2XVU8_9BACT</name>
<dbReference type="Pfam" id="PF22725">
    <property type="entry name" value="GFO_IDH_MocA_C3"/>
    <property type="match status" value="1"/>
</dbReference>
<dbReference type="InterPro" id="IPR055170">
    <property type="entry name" value="GFO_IDH_MocA-like_dom"/>
</dbReference>
<comment type="similarity">
    <text evidence="1">Belongs to the Gfo/Idh/MocA family.</text>
</comment>
<evidence type="ECO:0000256" key="1">
    <source>
        <dbReference type="ARBA" id="ARBA00010928"/>
    </source>
</evidence>
<feature type="domain" description="Gfo/Idh/MocA-like oxidoreductase N-terminal" evidence="3">
    <location>
        <begin position="22"/>
        <end position="119"/>
    </location>
</feature>
<accession>A0A9X2XVU8</accession>
<sequence length="319" mass="35663">MEPFKWGMIGSLERALSFSAETRYTCNPQSLQAFLPSDHNDLHVDEKLHDVTACHTVHDLLQSGIDAVYIASPHKQHYMQAMLCLEGGMPVLCDRPIADSTWQLADLIKLSKQNETFLMEALWIRFMPVVQKVLSVISSGLIGDVVSLKASVYYKTGEMVLPASGDIGGGALFELGTFPVFLSCLFLGQPTYIKATGKLAYNGEDEDFSAFLSYDMGQYAFIEASVTDQMDSFIDICGEKGNIYIRNPWSAKPEGLEVDLADGTKMVHKSDWKGMGLYFEMDEVQACIQKGIIESPFYSHQFTMDVCQVIDKIRMQLIR</sequence>
<reference evidence="5" key="1">
    <citation type="submission" date="2022-09" db="EMBL/GenBank/DDBJ databases">
        <authorList>
            <person name="Yuan C."/>
            <person name="Ke Z."/>
        </authorList>
    </citation>
    <scope>NUCLEOTIDE SEQUENCE</scope>
    <source>
        <strain evidence="5">LB-8</strain>
    </source>
</reference>
<evidence type="ECO:0000313" key="5">
    <source>
        <dbReference type="EMBL" id="MCU7549552.1"/>
    </source>
</evidence>
<protein>
    <submittedName>
        <fullName evidence="5">Gfo/Idh/MocA family oxidoreductase</fullName>
    </submittedName>
</protein>
<dbReference type="InterPro" id="IPR000683">
    <property type="entry name" value="Gfo/Idh/MocA-like_OxRdtase_N"/>
</dbReference>
<dbReference type="Pfam" id="PF01408">
    <property type="entry name" value="GFO_IDH_MocA"/>
    <property type="match status" value="1"/>
</dbReference>
<dbReference type="RefSeq" id="WP_279296994.1">
    <property type="nucleotide sequence ID" value="NZ_JAOTIF010000006.1"/>
</dbReference>
<dbReference type="InterPro" id="IPR050984">
    <property type="entry name" value="Gfo/Idh/MocA_domain"/>
</dbReference>
<dbReference type="PANTHER" id="PTHR22604:SF105">
    <property type="entry name" value="TRANS-1,2-DIHYDROBENZENE-1,2-DIOL DEHYDROGENASE"/>
    <property type="match status" value="1"/>
</dbReference>
<dbReference type="InterPro" id="IPR036291">
    <property type="entry name" value="NAD(P)-bd_dom_sf"/>
</dbReference>
<keyword evidence="6" id="KW-1185">Reference proteome</keyword>
<dbReference type="AlphaFoldDB" id="A0A9X2XVU8"/>
<keyword evidence="2" id="KW-0560">Oxidoreductase</keyword>
<dbReference type="GO" id="GO:0016491">
    <property type="term" value="F:oxidoreductase activity"/>
    <property type="evidence" value="ECO:0007669"/>
    <property type="project" value="UniProtKB-KW"/>
</dbReference>
<dbReference type="Gene3D" id="3.40.50.720">
    <property type="entry name" value="NAD(P)-binding Rossmann-like Domain"/>
    <property type="match status" value="1"/>
</dbReference>
<gene>
    <name evidence="5" type="ORF">OCK74_10525</name>
</gene>